<name>A0A9N9J3I3_9GLOM</name>
<sequence>NNKNVFNAILNEDQTDDIELDNFQDCTNFEKKVKMALYNAINYYWQVLSKEEILAILLDSQCKMLNFVSESLKAKTYNSLHKVYKQYQNQPNIQPIKQLL</sequence>
<evidence type="ECO:0000313" key="2">
    <source>
        <dbReference type="Proteomes" id="UP000789396"/>
    </source>
</evidence>
<gene>
    <name evidence="1" type="ORF">RFULGI_LOCUS14265</name>
</gene>
<dbReference type="Proteomes" id="UP000789396">
    <property type="component" value="Unassembled WGS sequence"/>
</dbReference>
<comment type="caution">
    <text evidence="1">The sequence shown here is derived from an EMBL/GenBank/DDBJ whole genome shotgun (WGS) entry which is preliminary data.</text>
</comment>
<reference evidence="1" key="1">
    <citation type="submission" date="2021-06" db="EMBL/GenBank/DDBJ databases">
        <authorList>
            <person name="Kallberg Y."/>
            <person name="Tangrot J."/>
            <person name="Rosling A."/>
        </authorList>
    </citation>
    <scope>NUCLEOTIDE SEQUENCE</scope>
    <source>
        <strain evidence="1">IN212</strain>
    </source>
</reference>
<proteinExistence type="predicted"/>
<keyword evidence="2" id="KW-1185">Reference proteome</keyword>
<protein>
    <submittedName>
        <fullName evidence="1">10914_t:CDS:1</fullName>
    </submittedName>
</protein>
<dbReference type="OrthoDB" id="2441133at2759"/>
<feature type="non-terminal residue" evidence="1">
    <location>
        <position position="1"/>
    </location>
</feature>
<organism evidence="1 2">
    <name type="scientific">Racocetra fulgida</name>
    <dbReference type="NCBI Taxonomy" id="60492"/>
    <lineage>
        <taxon>Eukaryota</taxon>
        <taxon>Fungi</taxon>
        <taxon>Fungi incertae sedis</taxon>
        <taxon>Mucoromycota</taxon>
        <taxon>Glomeromycotina</taxon>
        <taxon>Glomeromycetes</taxon>
        <taxon>Diversisporales</taxon>
        <taxon>Gigasporaceae</taxon>
        <taxon>Racocetra</taxon>
    </lineage>
</organism>
<dbReference type="AlphaFoldDB" id="A0A9N9J3I3"/>
<evidence type="ECO:0000313" key="1">
    <source>
        <dbReference type="EMBL" id="CAG8760365.1"/>
    </source>
</evidence>
<dbReference type="EMBL" id="CAJVPZ010040796">
    <property type="protein sequence ID" value="CAG8760365.1"/>
    <property type="molecule type" value="Genomic_DNA"/>
</dbReference>
<accession>A0A9N9J3I3</accession>